<sequence>MQFFKKDKFFGYFYWLYGPALSGLINLLKYLIIVAFEFFSIPLLGRYLFAPWKRDVVRPANPSLSQLWQAFLMNFVSRFIGFSVRTITILTGLATTLFFILAAGSVILLYFIIPLPTGILALGLFFGMKLHLKFSPETDYFIAALPFASAIILYIAFLFTSSKNNPFKESLTMLKFRLKAEQKVDITDYLDYAAKLILEKSNGWRVFQNLIFQERKVRFILYKAGFSPEVFVHLPLLEINFPDKLLSNALEIALKMGHRQIETGDLFLALFLIHPALPVFFEKFGLKYEDLENILYWQTSYWKVLEPPKIYHDPSQLRFTGGIGKEWQAGYTPTLSQLSSDITKAIKSYPDIVHFQAHKNEISTVEQILGRSAKNNILLVGEPGTGKKALVLGVAKEILFGKTLKSLAYKKVVELDLNSLLSAAQTPQQSQKLLVTVLNEACSAGNIILFIDGLERILGGTEEKLGTVNATQLLIPYLQRSDLQLITTCDFRSYHKYIEKNAALEASIEKVEVKEPNDNETLLILQEVTPALEARNKVLTTYPALKEIIKQSKKYLSSQFPEKAIDLLDEALVFVATKTTDHILLASHIDQLISAKTHILIGEIKKEEKERLLNLEKILHQRLINQNEAVNAVAESLRRARAGIAKENKPFGSFLFLGPTGVGKTETAKALAEAYFTSEKNMIRLDMSEYQQIPDIEKIIGSENYEGLLTSQVREKPFSLILLDEIEKAHPNILNLFLQILDEGKAKDYSGQSVNFQNTIIIGTSNASAEFIREKIAQGISVNSFKQDLIELLLQKGIFKPEFLNRFDAVVAFRPLTQEELVGVVDILTGRLNERLKDRDIQIELDQTAKVKLAQLGFDPQFGARALVRTMSEKVENLVAQKILKEELKRGQTLQITGNML</sequence>
<dbReference type="Pfam" id="PF00004">
    <property type="entry name" value="AAA"/>
    <property type="match status" value="1"/>
</dbReference>
<dbReference type="SMART" id="SM01086">
    <property type="entry name" value="ClpB_D2-small"/>
    <property type="match status" value="1"/>
</dbReference>
<evidence type="ECO:0000259" key="6">
    <source>
        <dbReference type="SMART" id="SM01086"/>
    </source>
</evidence>
<feature type="transmembrane region" description="Helical" evidence="4">
    <location>
        <begin position="20"/>
        <end position="44"/>
    </location>
</feature>
<feature type="transmembrane region" description="Helical" evidence="4">
    <location>
        <begin position="107"/>
        <end position="128"/>
    </location>
</feature>
<feature type="domain" description="Clp ATPase C-terminal" evidence="6">
    <location>
        <begin position="816"/>
        <end position="901"/>
    </location>
</feature>
<dbReference type="Gene3D" id="1.10.8.60">
    <property type="match status" value="2"/>
</dbReference>
<reference evidence="7 8" key="1">
    <citation type="submission" date="2017-09" db="EMBL/GenBank/DDBJ databases">
        <title>Depth-based differentiation of microbial function through sediment-hosted aquifers and enrichment of novel symbionts in the deep terrestrial subsurface.</title>
        <authorList>
            <person name="Probst A.J."/>
            <person name="Ladd B."/>
            <person name="Jarett J.K."/>
            <person name="Geller-Mcgrath D.E."/>
            <person name="Sieber C.M."/>
            <person name="Emerson J.B."/>
            <person name="Anantharaman K."/>
            <person name="Thomas B.C."/>
            <person name="Malmstrom R."/>
            <person name="Stieglmeier M."/>
            <person name="Klingl A."/>
            <person name="Woyke T."/>
            <person name="Ryan C.M."/>
            <person name="Banfield J.F."/>
        </authorList>
    </citation>
    <scope>NUCLEOTIDE SEQUENCE [LARGE SCALE GENOMIC DNA]</scope>
    <source>
        <strain evidence="7">CG23_combo_of_CG06-09_8_20_14_all_40_13</strain>
    </source>
</reference>
<protein>
    <recommendedName>
        <fullName evidence="9">Clp R domain-containing protein</fullName>
    </recommendedName>
</protein>
<dbReference type="PANTHER" id="PTHR11638:SF175">
    <property type="entry name" value="ATP-DEPENDENT CLP PROTEASE, ATP-BINDING SUBUNIT CLPC"/>
    <property type="match status" value="1"/>
</dbReference>
<dbReference type="InterPro" id="IPR003593">
    <property type="entry name" value="AAA+_ATPase"/>
</dbReference>
<dbReference type="GO" id="GO:0034605">
    <property type="term" value="P:cellular response to heat"/>
    <property type="evidence" value="ECO:0007669"/>
    <property type="project" value="TreeGrafter"/>
</dbReference>
<evidence type="ECO:0000256" key="2">
    <source>
        <dbReference type="ARBA" id="ARBA00022840"/>
    </source>
</evidence>
<dbReference type="GO" id="GO:0016887">
    <property type="term" value="F:ATP hydrolysis activity"/>
    <property type="evidence" value="ECO:0007669"/>
    <property type="project" value="InterPro"/>
</dbReference>
<dbReference type="InterPro" id="IPR001270">
    <property type="entry name" value="ClpA/B"/>
</dbReference>
<dbReference type="AlphaFoldDB" id="A0A2G9YR16"/>
<evidence type="ECO:0008006" key="9">
    <source>
        <dbReference type="Google" id="ProtNLM"/>
    </source>
</evidence>
<dbReference type="Proteomes" id="UP000231567">
    <property type="component" value="Unassembled WGS sequence"/>
</dbReference>
<evidence type="ECO:0000256" key="3">
    <source>
        <dbReference type="ARBA" id="ARBA00023186"/>
    </source>
</evidence>
<dbReference type="InterPro" id="IPR003959">
    <property type="entry name" value="ATPase_AAA_core"/>
</dbReference>
<keyword evidence="1" id="KW-0547">Nucleotide-binding</keyword>
<keyword evidence="4" id="KW-0812">Transmembrane</keyword>
<dbReference type="CDD" id="cd19499">
    <property type="entry name" value="RecA-like_ClpB_Hsp104-like"/>
    <property type="match status" value="1"/>
</dbReference>
<keyword evidence="4" id="KW-1133">Transmembrane helix</keyword>
<dbReference type="InterPro" id="IPR050130">
    <property type="entry name" value="ClpA_ClpB"/>
</dbReference>
<dbReference type="Gene3D" id="3.40.50.300">
    <property type="entry name" value="P-loop containing nucleotide triphosphate hydrolases"/>
    <property type="match status" value="2"/>
</dbReference>
<dbReference type="CDD" id="cd00009">
    <property type="entry name" value="AAA"/>
    <property type="match status" value="1"/>
</dbReference>
<keyword evidence="4" id="KW-0472">Membrane</keyword>
<dbReference type="InterPro" id="IPR041546">
    <property type="entry name" value="ClpA/ClpB_AAA_lid"/>
</dbReference>
<comment type="caution">
    <text evidence="7">The sequence shown here is derived from an EMBL/GenBank/DDBJ whole genome shotgun (WGS) entry which is preliminary data.</text>
</comment>
<evidence type="ECO:0000259" key="5">
    <source>
        <dbReference type="SMART" id="SM00382"/>
    </source>
</evidence>
<evidence type="ECO:0000256" key="1">
    <source>
        <dbReference type="ARBA" id="ARBA00022741"/>
    </source>
</evidence>
<dbReference type="EMBL" id="PCRM01000025">
    <property type="protein sequence ID" value="PIP21687.1"/>
    <property type="molecule type" value="Genomic_DNA"/>
</dbReference>
<feature type="domain" description="AAA+ ATPase" evidence="5">
    <location>
        <begin position="373"/>
        <end position="517"/>
    </location>
</feature>
<dbReference type="InterPro" id="IPR027417">
    <property type="entry name" value="P-loop_NTPase"/>
</dbReference>
<feature type="transmembrane region" description="Helical" evidence="4">
    <location>
        <begin position="79"/>
        <end position="101"/>
    </location>
</feature>
<dbReference type="GO" id="GO:0005524">
    <property type="term" value="F:ATP binding"/>
    <property type="evidence" value="ECO:0007669"/>
    <property type="project" value="UniProtKB-KW"/>
</dbReference>
<evidence type="ECO:0000313" key="7">
    <source>
        <dbReference type="EMBL" id="PIP21687.1"/>
    </source>
</evidence>
<feature type="transmembrane region" description="Helical" evidence="4">
    <location>
        <begin position="140"/>
        <end position="159"/>
    </location>
</feature>
<evidence type="ECO:0000313" key="8">
    <source>
        <dbReference type="Proteomes" id="UP000231567"/>
    </source>
</evidence>
<dbReference type="Pfam" id="PF07724">
    <property type="entry name" value="AAA_2"/>
    <property type="match status" value="1"/>
</dbReference>
<organism evidence="7 8">
    <name type="scientific">Candidatus Nealsonbacteria bacterium CG23_combo_of_CG06-09_8_20_14_all_40_13</name>
    <dbReference type="NCBI Taxonomy" id="1974724"/>
    <lineage>
        <taxon>Bacteria</taxon>
        <taxon>Candidatus Nealsoniibacteriota</taxon>
    </lineage>
</organism>
<dbReference type="SUPFAM" id="SSF52540">
    <property type="entry name" value="P-loop containing nucleoside triphosphate hydrolases"/>
    <property type="match status" value="2"/>
</dbReference>
<name>A0A2G9YR16_9BACT</name>
<dbReference type="Pfam" id="PF17871">
    <property type="entry name" value="AAA_lid_9"/>
    <property type="match status" value="1"/>
</dbReference>
<dbReference type="PRINTS" id="PR00300">
    <property type="entry name" value="CLPPROTEASEA"/>
</dbReference>
<feature type="domain" description="AAA+ ATPase" evidence="5">
    <location>
        <begin position="650"/>
        <end position="791"/>
    </location>
</feature>
<proteinExistence type="predicted"/>
<dbReference type="InterPro" id="IPR019489">
    <property type="entry name" value="Clp_ATPase_C"/>
</dbReference>
<keyword evidence="3" id="KW-0143">Chaperone</keyword>
<evidence type="ECO:0000256" key="4">
    <source>
        <dbReference type="SAM" id="Phobius"/>
    </source>
</evidence>
<accession>A0A2G9YR16</accession>
<dbReference type="Pfam" id="PF10431">
    <property type="entry name" value="ClpB_D2-small"/>
    <property type="match status" value="1"/>
</dbReference>
<dbReference type="GO" id="GO:0005737">
    <property type="term" value="C:cytoplasm"/>
    <property type="evidence" value="ECO:0007669"/>
    <property type="project" value="TreeGrafter"/>
</dbReference>
<keyword evidence="2" id="KW-0067">ATP-binding</keyword>
<dbReference type="SMART" id="SM00382">
    <property type="entry name" value="AAA"/>
    <property type="match status" value="2"/>
</dbReference>
<gene>
    <name evidence="7" type="ORF">COX39_01655</name>
</gene>
<dbReference type="PANTHER" id="PTHR11638">
    <property type="entry name" value="ATP-DEPENDENT CLP PROTEASE"/>
    <property type="match status" value="1"/>
</dbReference>